<protein>
    <submittedName>
        <fullName evidence="1">Uncharacterized protein</fullName>
    </submittedName>
</protein>
<evidence type="ECO:0000313" key="1">
    <source>
        <dbReference type="EMBL" id="CCD68950.2"/>
    </source>
</evidence>
<dbReference type="WormBase" id="T16A1.5">
    <property type="protein sequence ID" value="CE53774"/>
    <property type="gene ID" value="WBGene00020536"/>
</dbReference>
<sequence>MCNSEEAADNYCFSHKLFEFGGWGRVKLGVYILIGLKKEVS</sequence>
<dbReference type="InParanoid" id="P91445"/>
<accession>P91445</accession>
<dbReference type="UCSC" id="T16A1.5">
    <property type="organism name" value="c. elegans"/>
</dbReference>
<evidence type="ECO:0000313" key="3">
    <source>
        <dbReference type="WormBase" id="T16A1.5"/>
    </source>
</evidence>
<keyword evidence="2" id="KW-1185">Reference proteome</keyword>
<dbReference type="Proteomes" id="UP000001940">
    <property type="component" value="Chromosome II"/>
</dbReference>
<evidence type="ECO:0000313" key="2">
    <source>
        <dbReference type="Proteomes" id="UP000001940"/>
    </source>
</evidence>
<dbReference type="AlphaFoldDB" id="P91445"/>
<gene>
    <name evidence="1" type="ORF">CELE_T16A1.5</name>
    <name evidence="1 3" type="ORF">T16A1.5</name>
</gene>
<reference evidence="1 2" key="1">
    <citation type="journal article" date="1998" name="Science">
        <title>Genome sequence of the nematode C. elegans: a platform for investigating biology.</title>
        <authorList>
            <consortium name="The C. elegans sequencing consortium"/>
            <person name="Sulson J.E."/>
            <person name="Waterston R."/>
        </authorList>
    </citation>
    <scope>NUCLEOTIDE SEQUENCE [LARGE SCALE GENOMIC DNA]</scope>
    <source>
        <strain evidence="1 2">Bristol N2</strain>
    </source>
</reference>
<name>P91445_CAEEL</name>
<dbReference type="PaxDb" id="6239-T16A1.5"/>
<proteinExistence type="predicted"/>
<organism evidence="1 2">
    <name type="scientific">Caenorhabditis elegans</name>
    <dbReference type="NCBI Taxonomy" id="6239"/>
    <lineage>
        <taxon>Eukaryota</taxon>
        <taxon>Metazoa</taxon>
        <taxon>Ecdysozoa</taxon>
        <taxon>Nematoda</taxon>
        <taxon>Chromadorea</taxon>
        <taxon>Rhabditida</taxon>
        <taxon>Rhabditina</taxon>
        <taxon>Rhabditomorpha</taxon>
        <taxon>Rhabditoidea</taxon>
        <taxon>Rhabditidae</taxon>
        <taxon>Peloderinae</taxon>
        <taxon>Caenorhabditis</taxon>
    </lineage>
</organism>
<dbReference type="Bgee" id="WBGene00020536">
    <property type="expression patterns" value="Expressed in pharyngeal muscle cell (C elegans) and 1 other cell type or tissue"/>
</dbReference>
<dbReference type="HOGENOM" id="CLU_2962980_0_0_1"/>
<dbReference type="AGR" id="WB:WBGene00020536"/>
<dbReference type="EMBL" id="BX284602">
    <property type="protein sequence ID" value="CCD68950.2"/>
    <property type="molecule type" value="Genomic_DNA"/>
</dbReference>